<proteinExistence type="predicted"/>
<dbReference type="Proteomes" id="UP001055658">
    <property type="component" value="Chromosome"/>
</dbReference>
<keyword evidence="3" id="KW-0560">Oxidoreductase</keyword>
<evidence type="ECO:0000256" key="1">
    <source>
        <dbReference type="ARBA" id="ARBA00022630"/>
    </source>
</evidence>
<dbReference type="InterPro" id="IPR029479">
    <property type="entry name" value="Nitroreductase"/>
</dbReference>
<evidence type="ECO:0000256" key="2">
    <source>
        <dbReference type="ARBA" id="ARBA00022643"/>
    </source>
</evidence>
<keyword evidence="1" id="KW-0285">Flavoprotein</keyword>
<dbReference type="PANTHER" id="PTHR23026">
    <property type="entry name" value="NADPH NITROREDUCTASE"/>
    <property type="match status" value="1"/>
</dbReference>
<organism evidence="5 6">
    <name type="scientific">Microbulbifer variabilis</name>
    <dbReference type="NCBI Taxonomy" id="266805"/>
    <lineage>
        <taxon>Bacteria</taxon>
        <taxon>Pseudomonadati</taxon>
        <taxon>Pseudomonadota</taxon>
        <taxon>Gammaproteobacteria</taxon>
        <taxon>Cellvibrionales</taxon>
        <taxon>Microbulbiferaceae</taxon>
        <taxon>Microbulbifer</taxon>
    </lineage>
</organism>
<protein>
    <submittedName>
        <fullName evidence="5">Nitroreductase family protein</fullName>
    </submittedName>
</protein>
<evidence type="ECO:0000313" key="6">
    <source>
        <dbReference type="Proteomes" id="UP001055658"/>
    </source>
</evidence>
<evidence type="ECO:0000313" key="5">
    <source>
        <dbReference type="EMBL" id="USD21920.1"/>
    </source>
</evidence>
<sequence length="222" mass="25030">MEPDKNFQPLNFTCLDDDEMCRRAGDFFRLMRRRRSVRDFSVKPVPREVIEDAVRAAGSAPSGANMQPWHFVVVENAEVKRRIRLAAEEEEREFYQRRASEEWLNALEPLGTDAHKPFLETAPYLIAIFLKKFSSAENGERLKNYYTAESVGIATGILIAALHNAGVATLTHTPSPMKFLNEILGRPMQEKPYMILVAGLPAEGAQVPAIGRKPLDEIADFI</sequence>
<feature type="domain" description="Nitroreductase" evidence="4">
    <location>
        <begin position="32"/>
        <end position="199"/>
    </location>
</feature>
<dbReference type="RefSeq" id="WP_252084313.1">
    <property type="nucleotide sequence ID" value="NZ_CP092418.1"/>
</dbReference>
<evidence type="ECO:0000259" key="4">
    <source>
        <dbReference type="Pfam" id="PF00881"/>
    </source>
</evidence>
<evidence type="ECO:0000256" key="3">
    <source>
        <dbReference type="ARBA" id="ARBA00023002"/>
    </source>
</evidence>
<dbReference type="Gene3D" id="3.40.109.10">
    <property type="entry name" value="NADH Oxidase"/>
    <property type="match status" value="1"/>
</dbReference>
<reference evidence="5" key="1">
    <citation type="submission" date="2022-02" db="EMBL/GenBank/DDBJ databases">
        <title>Coral-associated bacteria.</title>
        <authorList>
            <person name="Tang K."/>
            <person name="Wang X."/>
        </authorList>
    </citation>
    <scope>NUCLEOTIDE SEQUENCE</scope>
    <source>
        <strain evidence="5">SCSIO 43006</strain>
    </source>
</reference>
<dbReference type="PANTHER" id="PTHR23026:SF90">
    <property type="entry name" value="IODOTYROSINE DEIODINASE 1"/>
    <property type="match status" value="1"/>
</dbReference>
<keyword evidence="2" id="KW-0288">FMN</keyword>
<gene>
    <name evidence="5" type="ORF">MJO52_01905</name>
</gene>
<dbReference type="Pfam" id="PF00881">
    <property type="entry name" value="Nitroreductase"/>
    <property type="match status" value="1"/>
</dbReference>
<name>A0ABY4VD73_9GAMM</name>
<keyword evidence="6" id="KW-1185">Reference proteome</keyword>
<accession>A0ABY4VD73</accession>
<dbReference type="CDD" id="cd02144">
    <property type="entry name" value="iodotyrosine_dehalogenase"/>
    <property type="match status" value="1"/>
</dbReference>
<dbReference type="InterPro" id="IPR050627">
    <property type="entry name" value="Nitroreductase/BluB"/>
</dbReference>
<dbReference type="SUPFAM" id="SSF55469">
    <property type="entry name" value="FMN-dependent nitroreductase-like"/>
    <property type="match status" value="1"/>
</dbReference>
<dbReference type="EMBL" id="CP092418">
    <property type="protein sequence ID" value="USD21920.1"/>
    <property type="molecule type" value="Genomic_DNA"/>
</dbReference>
<dbReference type="InterPro" id="IPR000415">
    <property type="entry name" value="Nitroreductase-like"/>
</dbReference>